<accession>A0A4Q7IHG3</accession>
<dbReference type="AlphaFoldDB" id="A0A4Q7IHG3"/>
<name>A0A4Q7IHG3_9GAMM</name>
<dbReference type="PANTHER" id="PTHR43796:SF2">
    <property type="entry name" value="CARBOXYNORSPERMIDINE SYNTHASE"/>
    <property type="match status" value="1"/>
</dbReference>
<evidence type="ECO:0000313" key="2">
    <source>
        <dbReference type="EMBL" id="RZQ51493.1"/>
    </source>
</evidence>
<reference evidence="2 3" key="1">
    <citation type="submission" date="2018-01" db="EMBL/GenBank/DDBJ databases">
        <title>Co-occurrence of chitin degradation, pigmentation and bioactivity in marine Pseudoalteromonas.</title>
        <authorList>
            <person name="Paulsen S."/>
            <person name="Gram L."/>
            <person name="Machado H."/>
        </authorList>
    </citation>
    <scope>NUCLEOTIDE SEQUENCE [LARGE SCALE GENOMIC DNA]</scope>
    <source>
        <strain evidence="2 3">S3898</strain>
    </source>
</reference>
<evidence type="ECO:0000259" key="1">
    <source>
        <dbReference type="Pfam" id="PF03435"/>
    </source>
</evidence>
<gene>
    <name evidence="2" type="ORF">C1E23_19195</name>
</gene>
<dbReference type="EMBL" id="PPSX01000096">
    <property type="protein sequence ID" value="RZQ51493.1"/>
    <property type="molecule type" value="Genomic_DNA"/>
</dbReference>
<feature type="domain" description="Saccharopine dehydrogenase NADP binding" evidence="1">
    <location>
        <begin position="6"/>
        <end position="108"/>
    </location>
</feature>
<dbReference type="Proteomes" id="UP000291338">
    <property type="component" value="Unassembled WGS sequence"/>
</dbReference>
<proteinExistence type="predicted"/>
<protein>
    <submittedName>
        <fullName evidence="2">Saccharopine dehydrogenase</fullName>
    </submittedName>
</protein>
<dbReference type="InterPro" id="IPR005097">
    <property type="entry name" value="Sacchrp_dh_NADP-bd"/>
</dbReference>
<dbReference type="PANTHER" id="PTHR43796">
    <property type="entry name" value="CARBOXYNORSPERMIDINE SYNTHASE"/>
    <property type="match status" value="1"/>
</dbReference>
<dbReference type="RefSeq" id="WP_130257095.1">
    <property type="nucleotide sequence ID" value="NZ_PPSX01000096.1"/>
</dbReference>
<evidence type="ECO:0000313" key="3">
    <source>
        <dbReference type="Proteomes" id="UP000291338"/>
    </source>
</evidence>
<dbReference type="SUPFAM" id="SSF51735">
    <property type="entry name" value="NAD(P)-binding Rossmann-fold domains"/>
    <property type="match status" value="1"/>
</dbReference>
<comment type="caution">
    <text evidence="2">The sequence shown here is derived from an EMBL/GenBank/DDBJ whole genome shotgun (WGS) entry which is preliminary data.</text>
</comment>
<organism evidence="2 3">
    <name type="scientific">Pseudoalteromonas phenolica</name>
    <dbReference type="NCBI Taxonomy" id="161398"/>
    <lineage>
        <taxon>Bacteria</taxon>
        <taxon>Pseudomonadati</taxon>
        <taxon>Pseudomonadota</taxon>
        <taxon>Gammaproteobacteria</taxon>
        <taxon>Alteromonadales</taxon>
        <taxon>Pseudoalteromonadaceae</taxon>
        <taxon>Pseudoalteromonas</taxon>
    </lineage>
</organism>
<dbReference type="Pfam" id="PF03435">
    <property type="entry name" value="Sacchrp_dh_NADP"/>
    <property type="match status" value="1"/>
</dbReference>
<dbReference type="Gene3D" id="3.40.50.720">
    <property type="entry name" value="NAD(P)-binding Rossmann-like Domain"/>
    <property type="match status" value="1"/>
</dbReference>
<sequence>MPAKSVLLLGGSGQVGLQAATYLLSNTSVNLTLASRKNKTLPAVLGKFQDRVSITNVDALNTEELKKHISRADLVVTCIGPSGIIGDKVILACKAMNTPVIDAGGYDPVYHSLQQQESKKASEVPLIFNVGLLPGLSGTFPHYLIQKQESKLAIKELELQYIGRDAWSYNSAWDIIYGLGDFGQERGFCYYQNNKIKPEKFSKASTSAIFPTPIGKVSSMLLYAEEIVQLAKQYNINTAKVYGANIGPRSMFSCLIAKIFKMYRTAKSISRAAKWLVKASAKDMKKLSPFYAIQAKLTFDNGQSESAQIVVQDTYQATGYIIGITAKSVLENKVNKTGPLMLHQALDPTSFVDELNATGIVTHLILSNQITTKNTEAA</sequence>
<dbReference type="InterPro" id="IPR036291">
    <property type="entry name" value="NAD(P)-bd_dom_sf"/>
</dbReference>